<organism evidence="1">
    <name type="scientific">marine metagenome</name>
    <dbReference type="NCBI Taxonomy" id="408172"/>
    <lineage>
        <taxon>unclassified sequences</taxon>
        <taxon>metagenomes</taxon>
        <taxon>ecological metagenomes</taxon>
    </lineage>
</organism>
<reference evidence="1" key="1">
    <citation type="submission" date="2018-05" db="EMBL/GenBank/DDBJ databases">
        <authorList>
            <person name="Lanie J.A."/>
            <person name="Ng W.-L."/>
            <person name="Kazmierczak K.M."/>
            <person name="Andrzejewski T.M."/>
            <person name="Davidsen T.M."/>
            <person name="Wayne K.J."/>
            <person name="Tettelin H."/>
            <person name="Glass J.I."/>
            <person name="Rusch D."/>
            <person name="Podicherti R."/>
            <person name="Tsui H.-C.T."/>
            <person name="Winkler M.E."/>
        </authorList>
    </citation>
    <scope>NUCLEOTIDE SEQUENCE</scope>
</reference>
<protein>
    <submittedName>
        <fullName evidence="1">Uncharacterized protein</fullName>
    </submittedName>
</protein>
<accession>A0A381WJ57</accession>
<evidence type="ECO:0000313" key="1">
    <source>
        <dbReference type="EMBL" id="SVA51963.1"/>
    </source>
</evidence>
<gene>
    <name evidence="1" type="ORF">METZ01_LOCUS104817</name>
</gene>
<dbReference type="AlphaFoldDB" id="A0A381WJ57"/>
<proteinExistence type="predicted"/>
<sequence length="26" mass="3083">KTGIGLKFEVVQEMSIFFHFDLVHIF</sequence>
<dbReference type="EMBL" id="UINC01011831">
    <property type="protein sequence ID" value="SVA51963.1"/>
    <property type="molecule type" value="Genomic_DNA"/>
</dbReference>
<feature type="non-terminal residue" evidence="1">
    <location>
        <position position="1"/>
    </location>
</feature>
<name>A0A381WJ57_9ZZZZ</name>